<comment type="function">
    <text evidence="5">Required for the activity of the bacterial periplasmic transport system of putrescine.</text>
</comment>
<name>A0A4U8Z1U6_METTU</name>
<dbReference type="GO" id="GO:0042597">
    <property type="term" value="C:periplasmic space"/>
    <property type="evidence" value="ECO:0007669"/>
    <property type="project" value="UniProtKB-SubCell"/>
</dbReference>
<dbReference type="PANTHER" id="PTHR30222">
    <property type="entry name" value="SPERMIDINE/PUTRESCINE-BINDING PERIPLASMIC PROTEIN"/>
    <property type="match status" value="1"/>
</dbReference>
<accession>A0A4U8Z1U6</accession>
<evidence type="ECO:0000256" key="2">
    <source>
        <dbReference type="ARBA" id="ARBA00022448"/>
    </source>
</evidence>
<evidence type="ECO:0000313" key="7">
    <source>
        <dbReference type="EMBL" id="VFU09281.1"/>
    </source>
</evidence>
<keyword evidence="4 5" id="KW-0574">Periplasm</keyword>
<dbReference type="InterPro" id="IPR006059">
    <property type="entry name" value="SBP"/>
</dbReference>
<evidence type="ECO:0000256" key="5">
    <source>
        <dbReference type="PIRNR" id="PIRNR019574"/>
    </source>
</evidence>
<dbReference type="SUPFAM" id="SSF53850">
    <property type="entry name" value="Periplasmic binding protein-like II"/>
    <property type="match status" value="1"/>
</dbReference>
<dbReference type="Gene3D" id="3.40.190.10">
    <property type="entry name" value="Periplasmic binding protein-like II"/>
    <property type="match status" value="2"/>
</dbReference>
<keyword evidence="2 5" id="KW-0813">Transport</keyword>
<sequence length="362" mass="39350">MLLAVCFCVAALATHALAEPRIVNILAWGDYFDPRSLEEFTAETGVRIVYDVYPSREALEARLRGKTDYDVVVAPGPALQSLIAAGALRKLDKAKLPNATGLWPEVMAVLGVFDPGNQYAVPYLWFTAGLAFDVDKANEIGAAAPFEPASWDLIFRPDRLAAFADCGVFVPDNPEEMFAIALRYLRLNPASKSLNDLRRAAELLGGMRRYVKKFPSSDDVGALANGDVCLAVAWSSDGLQARARAKEEGNGVDVGYAIPREGTVLSLDALVVPKDAPHGDAALSFINFLLRPEIAARNTNATKLANGVIASKPWIAKDILDNKAIYPDPETMGRLFAVQNADLATQKFIAREWVRIKTGKYP</sequence>
<evidence type="ECO:0000256" key="4">
    <source>
        <dbReference type="ARBA" id="ARBA00022764"/>
    </source>
</evidence>
<dbReference type="OrthoDB" id="9769319at2"/>
<evidence type="ECO:0000256" key="3">
    <source>
        <dbReference type="ARBA" id="ARBA00022729"/>
    </source>
</evidence>
<feature type="chain" id="PRO_5020805889" description="Putrescine-binding periplasmic protein" evidence="6">
    <location>
        <begin position="19"/>
        <end position="362"/>
    </location>
</feature>
<protein>
    <recommendedName>
        <fullName evidence="5">Putrescine-binding periplasmic protein</fullName>
    </recommendedName>
</protein>
<dbReference type="AlphaFoldDB" id="A0A4U8Z1U6"/>
<comment type="similarity">
    <text evidence="5">Belongs to the bacterial solute-binding protein PotD/PotF family.</text>
</comment>
<comment type="subcellular location">
    <subcellularLocation>
        <location evidence="1 5">Periplasm</location>
    </subcellularLocation>
</comment>
<organism evidence="7 8">
    <name type="scientific">Methylocella tundrae</name>
    <dbReference type="NCBI Taxonomy" id="227605"/>
    <lineage>
        <taxon>Bacteria</taxon>
        <taxon>Pseudomonadati</taxon>
        <taxon>Pseudomonadota</taxon>
        <taxon>Alphaproteobacteria</taxon>
        <taxon>Hyphomicrobiales</taxon>
        <taxon>Beijerinckiaceae</taxon>
        <taxon>Methylocella</taxon>
    </lineage>
</organism>
<dbReference type="KEGG" id="mtun:MTUNDRAET4_2394"/>
<gene>
    <name evidence="7" type="primary">spuD</name>
    <name evidence="7" type="ORF">MTUNDRAET4_2394</name>
</gene>
<dbReference type="GO" id="GO:0019808">
    <property type="term" value="F:polyamine binding"/>
    <property type="evidence" value="ECO:0007669"/>
    <property type="project" value="InterPro"/>
</dbReference>
<feature type="signal peptide" evidence="6">
    <location>
        <begin position="1"/>
        <end position="18"/>
    </location>
</feature>
<dbReference type="PANTHER" id="PTHR30222:SF12">
    <property type="entry name" value="NORSPERMIDINE SENSOR"/>
    <property type="match status" value="1"/>
</dbReference>
<evidence type="ECO:0000256" key="6">
    <source>
        <dbReference type="SAM" id="SignalP"/>
    </source>
</evidence>
<evidence type="ECO:0000313" key="8">
    <source>
        <dbReference type="Proteomes" id="UP000294360"/>
    </source>
</evidence>
<dbReference type="EMBL" id="LR536450">
    <property type="protein sequence ID" value="VFU09281.1"/>
    <property type="molecule type" value="Genomic_DNA"/>
</dbReference>
<keyword evidence="3 6" id="KW-0732">Signal</keyword>
<dbReference type="PRINTS" id="PR00909">
    <property type="entry name" value="SPERMDNBNDNG"/>
</dbReference>
<dbReference type="GO" id="GO:0015846">
    <property type="term" value="P:polyamine transport"/>
    <property type="evidence" value="ECO:0007669"/>
    <property type="project" value="InterPro"/>
</dbReference>
<evidence type="ECO:0000256" key="1">
    <source>
        <dbReference type="ARBA" id="ARBA00004418"/>
    </source>
</evidence>
<dbReference type="Pfam" id="PF13416">
    <property type="entry name" value="SBP_bac_8"/>
    <property type="match status" value="1"/>
</dbReference>
<proteinExistence type="inferred from homology"/>
<reference evidence="7 8" key="1">
    <citation type="submission" date="2019-03" db="EMBL/GenBank/DDBJ databases">
        <authorList>
            <person name="Kox A.R. M."/>
        </authorList>
    </citation>
    <scope>NUCLEOTIDE SEQUENCE [LARGE SCALE GENOMIC DNA]</scope>
    <source>
        <strain evidence="7">MTUNDRAET4 annotated genome</strain>
    </source>
</reference>
<dbReference type="PIRSF" id="PIRSF019574">
    <property type="entry name" value="Periplasmic_polyamine_BP"/>
    <property type="match status" value="1"/>
</dbReference>
<dbReference type="Proteomes" id="UP000294360">
    <property type="component" value="Chromosome"/>
</dbReference>
<dbReference type="RefSeq" id="WP_134489572.1">
    <property type="nucleotide sequence ID" value="NZ_CP139089.1"/>
</dbReference>
<dbReference type="InterPro" id="IPR001188">
    <property type="entry name" value="Sperm_putr-bd"/>
</dbReference>